<dbReference type="PIRSF" id="PIRSF029826">
    <property type="entry name" value="UCP029826_pph"/>
    <property type="match status" value="1"/>
</dbReference>
<dbReference type="AlphaFoldDB" id="A0A0F6YFV5"/>
<dbReference type="KEGG" id="samy:DB32_001227"/>
<accession>A0A0F6YFV5</accession>
<dbReference type="PANTHER" id="PTHR46523:SF1">
    <property type="entry name" value="DCTP PYROPHOSPHATASE 1"/>
    <property type="match status" value="1"/>
</dbReference>
<dbReference type="GO" id="GO:0006253">
    <property type="term" value="P:dCTP catabolic process"/>
    <property type="evidence" value="ECO:0007669"/>
    <property type="project" value="TreeGrafter"/>
</dbReference>
<dbReference type="SUPFAM" id="SSF101386">
    <property type="entry name" value="all-alpha NTP pyrophosphatases"/>
    <property type="match status" value="1"/>
</dbReference>
<dbReference type="Proteomes" id="UP000034883">
    <property type="component" value="Chromosome"/>
</dbReference>
<dbReference type="EMBL" id="CP011125">
    <property type="protein sequence ID" value="AKF04078.1"/>
    <property type="molecule type" value="Genomic_DNA"/>
</dbReference>
<dbReference type="InterPro" id="IPR052555">
    <property type="entry name" value="dCTP_Pyrophosphatase"/>
</dbReference>
<gene>
    <name evidence="1" type="ORF">DB32_001227</name>
</gene>
<dbReference type="GO" id="GO:0047840">
    <property type="term" value="F:dCTP diphosphatase activity"/>
    <property type="evidence" value="ECO:0007669"/>
    <property type="project" value="TreeGrafter"/>
</dbReference>
<evidence type="ECO:0000313" key="2">
    <source>
        <dbReference type="Proteomes" id="UP000034883"/>
    </source>
</evidence>
<proteinExistence type="predicted"/>
<dbReference type="PANTHER" id="PTHR46523">
    <property type="entry name" value="DCTP PYROPHOSPHATASE 1"/>
    <property type="match status" value="1"/>
</dbReference>
<sequence>MATTFDELAREVLRFRDEREWGRFHTPKNLAMGLGIEAGELAELFLWKDDAEIAEALRDPAYREKVAHELADVQVYLLVLAHASGIALDDAVRAKMTLNAQKYPVEKARGNAKKYDEL</sequence>
<reference evidence="1 2" key="1">
    <citation type="submission" date="2015-03" db="EMBL/GenBank/DDBJ databases">
        <title>Genome assembly of Sandaracinus amylolyticus DSM 53668.</title>
        <authorList>
            <person name="Sharma G."/>
            <person name="Subramanian S."/>
        </authorList>
    </citation>
    <scope>NUCLEOTIDE SEQUENCE [LARGE SCALE GENOMIC DNA]</scope>
    <source>
        <strain evidence="1 2">DSM 53668</strain>
    </source>
</reference>
<dbReference type="Gene3D" id="1.10.287.1080">
    <property type="entry name" value="MazG-like"/>
    <property type="match status" value="1"/>
</dbReference>
<organism evidence="1 2">
    <name type="scientific">Sandaracinus amylolyticus</name>
    <dbReference type="NCBI Taxonomy" id="927083"/>
    <lineage>
        <taxon>Bacteria</taxon>
        <taxon>Pseudomonadati</taxon>
        <taxon>Myxococcota</taxon>
        <taxon>Polyangia</taxon>
        <taxon>Polyangiales</taxon>
        <taxon>Sandaracinaceae</taxon>
        <taxon>Sandaracinus</taxon>
    </lineage>
</organism>
<dbReference type="RefSeq" id="WP_053231461.1">
    <property type="nucleotide sequence ID" value="NZ_CP011125.1"/>
</dbReference>
<keyword evidence="2" id="KW-1185">Reference proteome</keyword>
<name>A0A0F6YFV5_9BACT</name>
<evidence type="ECO:0000313" key="1">
    <source>
        <dbReference type="EMBL" id="AKF04078.1"/>
    </source>
</evidence>
<dbReference type="CDD" id="cd11537">
    <property type="entry name" value="NTP-PPase_RS21-C6_like"/>
    <property type="match status" value="1"/>
</dbReference>
<evidence type="ECO:0008006" key="3">
    <source>
        <dbReference type="Google" id="ProtNLM"/>
    </source>
</evidence>
<protein>
    <recommendedName>
        <fullName evidence="3">Nucleotide pyrophosphohydrolase</fullName>
    </recommendedName>
</protein>
<dbReference type="OrthoDB" id="9791898at2"/>
<dbReference type="InterPro" id="IPR025984">
    <property type="entry name" value="DCTPP"/>
</dbReference>
<dbReference type="STRING" id="927083.DB32_001227"/>
<dbReference type="Pfam" id="PF12643">
    <property type="entry name" value="MazG-like"/>
    <property type="match status" value="1"/>
</dbReference>
<dbReference type="GO" id="GO:0042262">
    <property type="term" value="P:DNA protection"/>
    <property type="evidence" value="ECO:0007669"/>
    <property type="project" value="TreeGrafter"/>
</dbReference>
<dbReference type="GO" id="GO:0005829">
    <property type="term" value="C:cytosol"/>
    <property type="evidence" value="ECO:0007669"/>
    <property type="project" value="TreeGrafter"/>
</dbReference>